<sequence>MVTDNFFYNSELYRDYSELVIERQVRGSDLLICCLDTGQYYDSFSLAMLHSYYEQKPEVFASGFCRIMSLVDNNCFRKINCKGNFKERLFSKTRGELAEYLESNKVKMKNSHFSINRKIENKITFNNYDHVNLNQYNSRLDAIVIASLTNEYHDIVRKYAHDILIPGGHVFICDNSHVLELKGMRCLKKGVYVRV</sequence>
<dbReference type="AlphaFoldDB" id="A0A2N7JPU4"/>
<evidence type="ECO:0000313" key="1">
    <source>
        <dbReference type="EMBL" id="PMM49549.1"/>
    </source>
</evidence>
<name>A0A2N7JPU4_VIBSP</name>
<comment type="caution">
    <text evidence="1">The sequence shown here is derived from an EMBL/GenBank/DDBJ whole genome shotgun (WGS) entry which is preliminary data.</text>
</comment>
<organism evidence="1 2">
    <name type="scientific">Vibrio splendidus</name>
    <dbReference type="NCBI Taxonomy" id="29497"/>
    <lineage>
        <taxon>Bacteria</taxon>
        <taxon>Pseudomonadati</taxon>
        <taxon>Pseudomonadota</taxon>
        <taxon>Gammaproteobacteria</taxon>
        <taxon>Vibrionales</taxon>
        <taxon>Vibrionaceae</taxon>
        <taxon>Vibrio</taxon>
    </lineage>
</organism>
<dbReference type="Proteomes" id="UP000235533">
    <property type="component" value="Unassembled WGS sequence"/>
</dbReference>
<gene>
    <name evidence="1" type="ORF">BCT54_24715</name>
</gene>
<dbReference type="EMBL" id="MCZF01000182">
    <property type="protein sequence ID" value="PMM49549.1"/>
    <property type="molecule type" value="Genomic_DNA"/>
</dbReference>
<accession>A0A2N7JPU4</accession>
<proteinExistence type="predicted"/>
<protein>
    <submittedName>
        <fullName evidence="1">Uncharacterized protein</fullName>
    </submittedName>
</protein>
<evidence type="ECO:0000313" key="2">
    <source>
        <dbReference type="Proteomes" id="UP000235533"/>
    </source>
</evidence>
<dbReference type="RefSeq" id="WP_102552712.1">
    <property type="nucleotide sequence ID" value="NZ_MCZF01000182.1"/>
</dbReference>
<reference evidence="2" key="1">
    <citation type="submission" date="2016-07" db="EMBL/GenBank/DDBJ databases">
        <title>Nontailed viruses are major unrecognized killers of bacteria in the ocean.</title>
        <authorList>
            <person name="Kauffman K."/>
            <person name="Hussain F."/>
            <person name="Yang J."/>
            <person name="Arevalo P."/>
            <person name="Brown J."/>
            <person name="Cutler M."/>
            <person name="Kelly L."/>
            <person name="Polz M.F."/>
        </authorList>
    </citation>
    <scope>NUCLEOTIDE SEQUENCE [LARGE SCALE GENOMIC DNA]</scope>
    <source>
        <strain evidence="2">10N.261.48.B5</strain>
    </source>
</reference>